<dbReference type="PANTHER" id="PTHR10652:SF0">
    <property type="entry name" value="ADENYLYL CYCLASE-ASSOCIATED PROTEIN"/>
    <property type="match status" value="1"/>
</dbReference>
<dbReference type="InterPro" id="IPR006599">
    <property type="entry name" value="CARP_motif"/>
</dbReference>
<protein>
    <recommendedName>
        <fullName evidence="3">C-CAP/cofactor C-like domain-containing protein</fullName>
    </recommendedName>
</protein>
<dbReference type="InterPro" id="IPR036222">
    <property type="entry name" value="CAP_N_sf"/>
</dbReference>
<dbReference type="SMART" id="SM00673">
    <property type="entry name" value="CARP"/>
    <property type="match status" value="2"/>
</dbReference>
<feature type="compositionally biased region" description="Polar residues" evidence="2">
    <location>
        <begin position="380"/>
        <end position="396"/>
    </location>
</feature>
<dbReference type="InterPro" id="IPR036223">
    <property type="entry name" value="CAP_C_sf"/>
</dbReference>
<organism evidence="4">
    <name type="scientific">Polytomella parva</name>
    <dbReference type="NCBI Taxonomy" id="51329"/>
    <lineage>
        <taxon>Eukaryota</taxon>
        <taxon>Viridiplantae</taxon>
        <taxon>Chlorophyta</taxon>
        <taxon>core chlorophytes</taxon>
        <taxon>Chlorophyceae</taxon>
        <taxon>CS clade</taxon>
        <taxon>Chlamydomonadales</taxon>
        <taxon>Chlamydomonadaceae</taxon>
        <taxon>Polytomella</taxon>
    </lineage>
</organism>
<dbReference type="GO" id="GO:0008179">
    <property type="term" value="F:adenylate cyclase binding"/>
    <property type="evidence" value="ECO:0007669"/>
    <property type="project" value="TreeGrafter"/>
</dbReference>
<feature type="compositionally biased region" description="Low complexity" evidence="2">
    <location>
        <begin position="273"/>
        <end position="285"/>
    </location>
</feature>
<dbReference type="InterPro" id="IPR017901">
    <property type="entry name" value="C-CAP_CF_C-like"/>
</dbReference>
<reference evidence="4" key="1">
    <citation type="submission" date="2021-01" db="EMBL/GenBank/DDBJ databases">
        <authorList>
            <person name="Corre E."/>
            <person name="Pelletier E."/>
            <person name="Niang G."/>
            <person name="Scheremetjew M."/>
            <person name="Finn R."/>
            <person name="Kale V."/>
            <person name="Holt S."/>
            <person name="Cochrane G."/>
            <person name="Meng A."/>
            <person name="Brown T."/>
            <person name="Cohen L."/>
        </authorList>
    </citation>
    <scope>NUCLEOTIDE SEQUENCE</scope>
    <source>
        <strain evidence="4">SAG 63-3</strain>
    </source>
</reference>
<dbReference type="PANTHER" id="PTHR10652">
    <property type="entry name" value="ADENYLYL CYCLASE-ASSOCIATED PROTEIN"/>
    <property type="match status" value="1"/>
</dbReference>
<dbReference type="GO" id="GO:0003779">
    <property type="term" value="F:actin binding"/>
    <property type="evidence" value="ECO:0007669"/>
    <property type="project" value="InterPro"/>
</dbReference>
<feature type="region of interest" description="Disordered" evidence="2">
    <location>
        <begin position="254"/>
        <end position="339"/>
    </location>
</feature>
<proteinExistence type="inferred from homology"/>
<dbReference type="SUPFAM" id="SSF101278">
    <property type="entry name" value="N-terminal domain of adenylylcyclase associated protein, CAP"/>
    <property type="match status" value="1"/>
</dbReference>
<dbReference type="AlphaFoldDB" id="A0A7S0VUA1"/>
<evidence type="ECO:0000256" key="2">
    <source>
        <dbReference type="SAM" id="MobiDB-lite"/>
    </source>
</evidence>
<dbReference type="GO" id="GO:0019933">
    <property type="term" value="P:cAMP-mediated signaling"/>
    <property type="evidence" value="ECO:0007669"/>
    <property type="project" value="TreeGrafter"/>
</dbReference>
<dbReference type="PROSITE" id="PS51329">
    <property type="entry name" value="C_CAP_COFACTOR_C"/>
    <property type="match status" value="1"/>
</dbReference>
<evidence type="ECO:0000256" key="1">
    <source>
        <dbReference type="ARBA" id="ARBA00007659"/>
    </source>
</evidence>
<dbReference type="Pfam" id="PF08603">
    <property type="entry name" value="CAP_C"/>
    <property type="match status" value="1"/>
</dbReference>
<feature type="region of interest" description="Disordered" evidence="2">
    <location>
        <begin position="362"/>
        <end position="400"/>
    </location>
</feature>
<dbReference type="InterPro" id="IPR001837">
    <property type="entry name" value="Adenylate_cyclase-assoc_CAP"/>
</dbReference>
<feature type="compositionally biased region" description="Pro residues" evidence="2">
    <location>
        <begin position="286"/>
        <end position="308"/>
    </location>
</feature>
<gene>
    <name evidence="4" type="ORF">PPAR00522_LOCUS22022</name>
</gene>
<feature type="compositionally biased region" description="Polar residues" evidence="2">
    <location>
        <begin position="254"/>
        <end position="272"/>
    </location>
</feature>
<feature type="compositionally biased region" description="Gly residues" evidence="2">
    <location>
        <begin position="319"/>
        <end position="335"/>
    </location>
</feature>
<dbReference type="Gene3D" id="1.25.40.330">
    <property type="entry name" value="Adenylate cyclase-associated CAP, N-terminal domain"/>
    <property type="match status" value="1"/>
</dbReference>
<name>A0A7S0VUA1_9CHLO</name>
<comment type="similarity">
    <text evidence="1">Belongs to the CAP family.</text>
</comment>
<dbReference type="GO" id="GO:0007015">
    <property type="term" value="P:actin filament organization"/>
    <property type="evidence" value="ECO:0007669"/>
    <property type="project" value="TreeGrafter"/>
</dbReference>
<dbReference type="SUPFAM" id="SSF69340">
    <property type="entry name" value="C-terminal domain of adenylylcyclase associated protein"/>
    <property type="match status" value="1"/>
</dbReference>
<feature type="domain" description="C-CAP/cofactor C-like" evidence="3">
    <location>
        <begin position="398"/>
        <end position="547"/>
    </location>
</feature>
<accession>A0A7S0VUA1</accession>
<evidence type="ECO:0000313" key="4">
    <source>
        <dbReference type="EMBL" id="CAD8792796.1"/>
    </source>
</evidence>
<sequence>MENLVVRLEKAVERLEKFEVANKIGECTVAVPKVASLATVKVPIPSERPIQPGSELSVLDALLNQFVLPLVDIAVAAQNLVLEDVSKKIAEVFKIVRIVVDSAPHFKAPDVSVLTAPLAAAIQAVGAASELPRGRSKDPRGDVLPVMNALRAASEACASAAWILLPEGELDPMGRSPKVVVAEAAQSSEFYANKSLLEHRGKNDDVVRWTRSLMQFLSGFELFVARHCASGVPWRGVSPFSFQAATCIGQEATSGSDNAYHANSSTSSNEGGATSSRTIAATASIPPKPAIKGPSPPPSAPPPPPPPSLKELSAAGQKTSGGGGGNGGGGGGGGMSQLLSELNKGDAITTGLRKVTKDMKSKYANAASPSPSPPACRPMDTSSGTSLTVKSKTVAQGTPKFELEQGNRWKVEYQMGRKDLEITPRSAKEVIYLYHCCDCVLQIHGKVNAISVDSCSRVGIVFGDIISSFETVNSSSLQVQCTGIVPTLSLDKTDGCQVFISKKLSQTSTFQIVTAKCNSVNVTVLPDAMVEGDTDAFMDEDPIEQPIPEQFITTFDANGKLKTVAAIHSAA</sequence>
<evidence type="ECO:0000259" key="3">
    <source>
        <dbReference type="PROSITE" id="PS51329"/>
    </source>
</evidence>
<dbReference type="Gene3D" id="2.160.20.70">
    <property type="match status" value="1"/>
</dbReference>
<dbReference type="InterPro" id="IPR016098">
    <property type="entry name" value="CAP/MinC_C"/>
</dbReference>
<dbReference type="InterPro" id="IPR013912">
    <property type="entry name" value="Adenylate_cyclase-assoc_CAP_C"/>
</dbReference>
<dbReference type="Pfam" id="PF21938">
    <property type="entry name" value="CAP_N"/>
    <property type="match status" value="1"/>
</dbReference>
<dbReference type="InterPro" id="IPR053950">
    <property type="entry name" value="CAP_N"/>
</dbReference>
<dbReference type="GO" id="GO:0005737">
    <property type="term" value="C:cytoplasm"/>
    <property type="evidence" value="ECO:0007669"/>
    <property type="project" value="TreeGrafter"/>
</dbReference>
<dbReference type="EMBL" id="HBFM01033781">
    <property type="protein sequence ID" value="CAD8792796.1"/>
    <property type="molecule type" value="Transcribed_RNA"/>
</dbReference>